<proteinExistence type="predicted"/>
<organism evidence="1 2">
    <name type="scientific">Nonomuraea harbinensis</name>
    <dbReference type="NCBI Taxonomy" id="1286938"/>
    <lineage>
        <taxon>Bacteria</taxon>
        <taxon>Bacillati</taxon>
        <taxon>Actinomycetota</taxon>
        <taxon>Actinomycetes</taxon>
        <taxon>Streptosporangiales</taxon>
        <taxon>Streptosporangiaceae</taxon>
        <taxon>Nonomuraea</taxon>
    </lineage>
</organism>
<sequence>MTSKRKPYGEGDVFAVPLRGSGFALGVVARVGRSGITLGYFFGPRLDCIPNSIEEGGFKPEIALKVCLFGDLGLIREKWIVLGRLSNWNRQIWPVPRFCRNGQLCVTYDESTLEEVRADRVPGGCAHLPTDGLEGAGYVEIALTKLLAPQPGSMA</sequence>
<name>A0ABW1C497_9ACTN</name>
<dbReference type="Proteomes" id="UP001596096">
    <property type="component" value="Unassembled WGS sequence"/>
</dbReference>
<comment type="caution">
    <text evidence="1">The sequence shown here is derived from an EMBL/GenBank/DDBJ whole genome shotgun (WGS) entry which is preliminary data.</text>
</comment>
<evidence type="ECO:0000313" key="2">
    <source>
        <dbReference type="Proteomes" id="UP001596096"/>
    </source>
</evidence>
<reference evidence="2" key="1">
    <citation type="journal article" date="2019" name="Int. J. Syst. Evol. Microbiol.">
        <title>The Global Catalogue of Microorganisms (GCM) 10K type strain sequencing project: providing services to taxonomists for standard genome sequencing and annotation.</title>
        <authorList>
            <consortium name="The Broad Institute Genomics Platform"/>
            <consortium name="The Broad Institute Genome Sequencing Center for Infectious Disease"/>
            <person name="Wu L."/>
            <person name="Ma J."/>
        </authorList>
    </citation>
    <scope>NUCLEOTIDE SEQUENCE [LARGE SCALE GENOMIC DNA]</scope>
    <source>
        <strain evidence="2">CGMCC 4.7106</strain>
    </source>
</reference>
<dbReference type="Pfam" id="PF15428">
    <property type="entry name" value="Imm26"/>
    <property type="match status" value="1"/>
</dbReference>
<dbReference type="InterPro" id="IPR029278">
    <property type="entry name" value="Imm26"/>
</dbReference>
<dbReference type="RefSeq" id="WP_219544903.1">
    <property type="nucleotide sequence ID" value="NZ_JAHKRN010000011.1"/>
</dbReference>
<evidence type="ECO:0000313" key="1">
    <source>
        <dbReference type="EMBL" id="MFC5820042.1"/>
    </source>
</evidence>
<gene>
    <name evidence="1" type="ORF">ACFPUY_33500</name>
</gene>
<dbReference type="EMBL" id="JBHSNW010000022">
    <property type="protein sequence ID" value="MFC5820042.1"/>
    <property type="molecule type" value="Genomic_DNA"/>
</dbReference>
<accession>A0ABW1C497</accession>
<protein>
    <submittedName>
        <fullName evidence="1">Imm26 family immunity protein</fullName>
    </submittedName>
</protein>
<keyword evidence="2" id="KW-1185">Reference proteome</keyword>